<comment type="caution">
    <text evidence="2">The sequence shown here is derived from an EMBL/GenBank/DDBJ whole genome shotgun (WGS) entry which is preliminary data.</text>
</comment>
<dbReference type="GO" id="GO:0036503">
    <property type="term" value="P:ERAD pathway"/>
    <property type="evidence" value="ECO:0007669"/>
    <property type="project" value="TreeGrafter"/>
</dbReference>
<accession>A0A6D2JDM4</accession>
<evidence type="ECO:0000259" key="1">
    <source>
        <dbReference type="PROSITE" id="PS50053"/>
    </source>
</evidence>
<dbReference type="Gene3D" id="3.10.20.90">
    <property type="entry name" value="Phosphatidylinositol 3-kinase Catalytic Subunit, Chain A, domain 1"/>
    <property type="match status" value="1"/>
</dbReference>
<dbReference type="OrthoDB" id="1076887at2759"/>
<dbReference type="GO" id="GO:0071818">
    <property type="term" value="C:BAT3 complex"/>
    <property type="evidence" value="ECO:0007669"/>
    <property type="project" value="TreeGrafter"/>
</dbReference>
<dbReference type="GO" id="GO:0031593">
    <property type="term" value="F:polyubiquitin modification-dependent protein binding"/>
    <property type="evidence" value="ECO:0007669"/>
    <property type="project" value="TreeGrafter"/>
</dbReference>
<reference evidence="2" key="1">
    <citation type="submission" date="2020-01" db="EMBL/GenBank/DDBJ databases">
        <authorList>
            <person name="Mishra B."/>
        </authorList>
    </citation>
    <scope>NUCLEOTIDE SEQUENCE [LARGE SCALE GENOMIC DNA]</scope>
</reference>
<dbReference type="CDD" id="cd17039">
    <property type="entry name" value="Ubl_ubiquitin_like"/>
    <property type="match status" value="1"/>
</dbReference>
<name>A0A6D2JDM4_9BRAS</name>
<dbReference type="PANTHER" id="PTHR15204">
    <property type="entry name" value="LARGE PROLINE-RICH PROTEIN BAG6"/>
    <property type="match status" value="1"/>
</dbReference>
<dbReference type="PROSITE" id="PS50053">
    <property type="entry name" value="UBIQUITIN_2"/>
    <property type="match status" value="1"/>
</dbReference>
<dbReference type="PANTHER" id="PTHR15204:SF0">
    <property type="entry name" value="LARGE PROLINE-RICH PROTEIN BAG6"/>
    <property type="match status" value="1"/>
</dbReference>
<dbReference type="EMBL" id="CACVBM020001205">
    <property type="protein sequence ID" value="CAA7039062.1"/>
    <property type="molecule type" value="Genomic_DNA"/>
</dbReference>
<evidence type="ECO:0000313" key="2">
    <source>
        <dbReference type="EMBL" id="CAA7039062.1"/>
    </source>
</evidence>
<organism evidence="2 3">
    <name type="scientific">Microthlaspi erraticum</name>
    <dbReference type="NCBI Taxonomy" id="1685480"/>
    <lineage>
        <taxon>Eukaryota</taxon>
        <taxon>Viridiplantae</taxon>
        <taxon>Streptophyta</taxon>
        <taxon>Embryophyta</taxon>
        <taxon>Tracheophyta</taxon>
        <taxon>Spermatophyta</taxon>
        <taxon>Magnoliopsida</taxon>
        <taxon>eudicotyledons</taxon>
        <taxon>Gunneridae</taxon>
        <taxon>Pentapetalae</taxon>
        <taxon>rosids</taxon>
        <taxon>malvids</taxon>
        <taxon>Brassicales</taxon>
        <taxon>Brassicaceae</taxon>
        <taxon>Coluteocarpeae</taxon>
        <taxon>Microthlaspi</taxon>
    </lineage>
</organism>
<dbReference type="Pfam" id="PF00240">
    <property type="entry name" value="ubiquitin"/>
    <property type="match status" value="1"/>
</dbReference>
<dbReference type="SMART" id="SM00213">
    <property type="entry name" value="UBQ"/>
    <property type="match status" value="1"/>
</dbReference>
<dbReference type="Proteomes" id="UP000467841">
    <property type="component" value="Unassembled WGS sequence"/>
</dbReference>
<dbReference type="GO" id="GO:0051787">
    <property type="term" value="F:misfolded protein binding"/>
    <property type="evidence" value="ECO:0007669"/>
    <property type="project" value="TreeGrafter"/>
</dbReference>
<keyword evidence="3" id="KW-1185">Reference proteome</keyword>
<dbReference type="InterPro" id="IPR029071">
    <property type="entry name" value="Ubiquitin-like_domsf"/>
</dbReference>
<protein>
    <recommendedName>
        <fullName evidence="1">Ubiquitin-like domain-containing protein</fullName>
    </recommendedName>
</protein>
<dbReference type="InterPro" id="IPR000626">
    <property type="entry name" value="Ubiquitin-like_dom"/>
</dbReference>
<dbReference type="AlphaFoldDB" id="A0A6D2JDM4"/>
<dbReference type="SUPFAM" id="SSF54236">
    <property type="entry name" value="Ubiquitin-like"/>
    <property type="match status" value="1"/>
</dbReference>
<proteinExistence type="predicted"/>
<feature type="domain" description="Ubiquitin-like" evidence="1">
    <location>
        <begin position="109"/>
        <end position="185"/>
    </location>
</feature>
<evidence type="ECO:0000313" key="3">
    <source>
        <dbReference type="Proteomes" id="UP000467841"/>
    </source>
</evidence>
<sequence>MPIMPFVQNISQELANQSSPRLQQRRANEEGFFLANLGSSLIELGRNISRMSWGEEDLPEVIATHGLLVQENEVIRRQTTYTFNWPLPQTQPPLGLASSESRNAEGDIMEIKIKALHSRTYNFAVETTISVQALKLLIEQNSGITSERQRLLFRGRALNDDLRSLSDYQVEEGHTVYLVETPQGGASGNNNNPIPPAEMLQEIRQLLTEEVVDFFSILREMDSVNDPSTRRWQEGRLIVESGRVSETLGSFIQVLEKETYHLRLTQEMVNMSISPALNLKMKSINPLLDLPQM</sequence>
<gene>
    <name evidence="2" type="ORF">MERR_LOCUS26297</name>
</gene>